<dbReference type="Pfam" id="PF01370">
    <property type="entry name" value="Epimerase"/>
    <property type="match status" value="1"/>
</dbReference>
<dbReference type="SUPFAM" id="SSF51735">
    <property type="entry name" value="NAD(P)-binding Rossmann-fold domains"/>
    <property type="match status" value="1"/>
</dbReference>
<dbReference type="EMBL" id="JAWZXF010000006">
    <property type="protein sequence ID" value="MDX7921501.1"/>
    <property type="molecule type" value="Genomic_DNA"/>
</dbReference>
<dbReference type="RefSeq" id="WP_319916611.1">
    <property type="nucleotide sequence ID" value="NZ_JAWZXF010000006.1"/>
</dbReference>
<dbReference type="PANTHER" id="PTHR43245:SF58">
    <property type="entry name" value="BLL5923 PROTEIN"/>
    <property type="match status" value="1"/>
</dbReference>
<dbReference type="CDD" id="cd05232">
    <property type="entry name" value="UDP_G4E_4_SDR_e"/>
    <property type="match status" value="1"/>
</dbReference>
<accession>A0AAP6GAD2</accession>
<evidence type="ECO:0000313" key="3">
    <source>
        <dbReference type="Proteomes" id="UP001285835"/>
    </source>
</evidence>
<evidence type="ECO:0000259" key="1">
    <source>
        <dbReference type="Pfam" id="PF01370"/>
    </source>
</evidence>
<organism evidence="2 3">
    <name type="scientific">Aeromonas media</name>
    <dbReference type="NCBI Taxonomy" id="651"/>
    <lineage>
        <taxon>Bacteria</taxon>
        <taxon>Pseudomonadati</taxon>
        <taxon>Pseudomonadota</taxon>
        <taxon>Gammaproteobacteria</taxon>
        <taxon>Aeromonadales</taxon>
        <taxon>Aeromonadaceae</taxon>
        <taxon>Aeromonas</taxon>
    </lineage>
</organism>
<dbReference type="InterPro" id="IPR036291">
    <property type="entry name" value="NAD(P)-bd_dom_sf"/>
</dbReference>
<protein>
    <submittedName>
        <fullName evidence="2">SDR family oxidoreductase</fullName>
    </submittedName>
</protein>
<evidence type="ECO:0000313" key="2">
    <source>
        <dbReference type="EMBL" id="MDX7921501.1"/>
    </source>
</evidence>
<dbReference type="InterPro" id="IPR050177">
    <property type="entry name" value="Lipid_A_modif_metabolic_enz"/>
</dbReference>
<comment type="caution">
    <text evidence="2">The sequence shown here is derived from an EMBL/GenBank/DDBJ whole genome shotgun (WGS) entry which is preliminary data.</text>
</comment>
<feature type="domain" description="NAD-dependent epimerase/dehydratase" evidence="1">
    <location>
        <begin position="3"/>
        <end position="234"/>
    </location>
</feature>
<name>A0AAP6GAD2_AERME</name>
<proteinExistence type="predicted"/>
<dbReference type="InterPro" id="IPR001509">
    <property type="entry name" value="Epimerase_deHydtase"/>
</dbReference>
<dbReference type="Proteomes" id="UP001285835">
    <property type="component" value="Unassembled WGS sequence"/>
</dbReference>
<dbReference type="Gene3D" id="3.40.50.720">
    <property type="entry name" value="NAD(P)-binding Rossmann-like Domain"/>
    <property type="match status" value="1"/>
</dbReference>
<gene>
    <name evidence="2" type="ORF">SJS82_06100</name>
</gene>
<dbReference type="AlphaFoldDB" id="A0AAP6GAD2"/>
<reference evidence="2" key="1">
    <citation type="submission" date="2023-11" db="EMBL/GenBank/DDBJ databases">
        <title>WGS of Aeromonas in Northern Israel.</title>
        <authorList>
            <person name="Hershko Y."/>
        </authorList>
    </citation>
    <scope>NUCLEOTIDE SEQUENCE</scope>
    <source>
        <strain evidence="2">02297</strain>
    </source>
</reference>
<dbReference type="PANTHER" id="PTHR43245">
    <property type="entry name" value="BIFUNCTIONAL POLYMYXIN RESISTANCE PROTEIN ARNA"/>
    <property type="match status" value="1"/>
</dbReference>
<sequence length="323" mass="34822">MTILLTGATGFVGNAVLKQLMLQPDVAIRTYGRRTPAGVNANCTADTSAQMISHVVGEISAAADYAPALVDVDAVIHCAAQAHVMNNSVNNGADIYRDINVDSTLHLARQAITAGVKRFIFISSIKVNGESTIYSQPFTHDCAAAPEDAYGRSKQVAEDGLRQLVANSGMDLVIIRPPLVYGPGVKGNFSSLLAIAKKNLPLPLGAINNQRSMVALANLVHLIITCIRHPQAANQTFLVSDDDDISTTELLEMMTRAAGKSPWLLPVPMSWLQFLGRMTGKQAVIERLCGNLQVDISHTKHTLSWQPPISVAEGIQRCFIEEE</sequence>